<proteinExistence type="predicted"/>
<evidence type="ECO:0000313" key="2">
    <source>
        <dbReference type="WBParaSite" id="ALUE_0002352801-mRNA-1"/>
    </source>
</evidence>
<keyword evidence="1" id="KW-1185">Reference proteome</keyword>
<organism evidence="1 2">
    <name type="scientific">Ascaris lumbricoides</name>
    <name type="common">Giant roundworm</name>
    <dbReference type="NCBI Taxonomy" id="6252"/>
    <lineage>
        <taxon>Eukaryota</taxon>
        <taxon>Metazoa</taxon>
        <taxon>Ecdysozoa</taxon>
        <taxon>Nematoda</taxon>
        <taxon>Chromadorea</taxon>
        <taxon>Rhabditida</taxon>
        <taxon>Spirurina</taxon>
        <taxon>Ascaridomorpha</taxon>
        <taxon>Ascaridoidea</taxon>
        <taxon>Ascarididae</taxon>
        <taxon>Ascaris</taxon>
    </lineage>
</organism>
<evidence type="ECO:0000313" key="1">
    <source>
        <dbReference type="Proteomes" id="UP000036681"/>
    </source>
</evidence>
<dbReference type="WBParaSite" id="ALUE_0002352801-mRNA-1">
    <property type="protein sequence ID" value="ALUE_0002352801-mRNA-1"/>
    <property type="gene ID" value="ALUE_0002352801"/>
</dbReference>
<accession>A0A0M3IXQ0</accession>
<protein>
    <submittedName>
        <fullName evidence="2">FAD-dependent oxidoreductase</fullName>
    </submittedName>
</protein>
<dbReference type="Proteomes" id="UP000036681">
    <property type="component" value="Unplaced"/>
</dbReference>
<name>A0A0M3IXQ0_ASCLU</name>
<reference evidence="2" key="1">
    <citation type="submission" date="2017-02" db="UniProtKB">
        <authorList>
            <consortium name="WormBaseParasite"/>
        </authorList>
    </citation>
    <scope>IDENTIFICATION</scope>
</reference>
<dbReference type="AlphaFoldDB" id="A0A0M3IXQ0"/>
<sequence length="62" mass="6554">MPGIKLQLPSCHDDGQTRLRLPGLLPLGTVNCYCQKGEQIGTSGVMRQDGFSLVGIAAVLAQ</sequence>